<accession>A0A1I5EBI0</accession>
<gene>
    <name evidence="1" type="ORF">SAMN04487859_11583</name>
</gene>
<dbReference type="EMBL" id="FOVP01000015">
    <property type="protein sequence ID" value="SFO08894.1"/>
    <property type="molecule type" value="Genomic_DNA"/>
</dbReference>
<keyword evidence="2" id="KW-1185">Reference proteome</keyword>
<evidence type="ECO:0000313" key="1">
    <source>
        <dbReference type="EMBL" id="SFO08894.1"/>
    </source>
</evidence>
<protein>
    <submittedName>
        <fullName evidence="1">Uncharacterized protein</fullName>
    </submittedName>
</protein>
<evidence type="ECO:0000313" key="2">
    <source>
        <dbReference type="Proteomes" id="UP000198599"/>
    </source>
</evidence>
<dbReference type="Proteomes" id="UP000198599">
    <property type="component" value="Unassembled WGS sequence"/>
</dbReference>
<reference evidence="2" key="1">
    <citation type="submission" date="2016-10" db="EMBL/GenBank/DDBJ databases">
        <authorList>
            <person name="Varghese N."/>
            <person name="Submissions S."/>
        </authorList>
    </citation>
    <scope>NUCLEOTIDE SEQUENCE [LARGE SCALE GENOMIC DNA]</scope>
    <source>
        <strain evidence="2">DSM 28463</strain>
    </source>
</reference>
<sequence>MRPITRRNRSEVAFSFVKKMIQKIRRIFWGVALVAVAGCGAPPPPPEASDVTRLAVGIGALGPEVDPEEARRAAQVAYSYSHQLAQEYEITDPPIIHNTKVNMGLKPRGLCWHWARDIEARLKQENFQTLELHRAVANSDNAFRLEHSTAVISRRGDTFAQGIVLDPWRKGGTLTWMPTKDDAWYNWEPRNEVVARQLERKHGQIVTVTKDQRIVMGQTEFRAQ</sequence>
<proteinExistence type="predicted"/>
<organism evidence="1 2">
    <name type="scientific">Roseovarius lutimaris</name>
    <dbReference type="NCBI Taxonomy" id="1005928"/>
    <lineage>
        <taxon>Bacteria</taxon>
        <taxon>Pseudomonadati</taxon>
        <taxon>Pseudomonadota</taxon>
        <taxon>Alphaproteobacteria</taxon>
        <taxon>Rhodobacterales</taxon>
        <taxon>Roseobacteraceae</taxon>
        <taxon>Roseovarius</taxon>
    </lineage>
</organism>
<dbReference type="AlphaFoldDB" id="A0A1I5EBI0"/>
<name>A0A1I5EBI0_9RHOB</name>
<dbReference type="STRING" id="1005928.SAMN04487859_11583"/>